<evidence type="ECO:0000256" key="1">
    <source>
        <dbReference type="ARBA" id="ARBA00022536"/>
    </source>
</evidence>
<evidence type="ECO:0000256" key="2">
    <source>
        <dbReference type="ARBA" id="ARBA00022729"/>
    </source>
</evidence>
<dbReference type="CDD" id="cd00054">
    <property type="entry name" value="EGF_CA"/>
    <property type="match status" value="2"/>
</dbReference>
<dbReference type="InterPro" id="IPR018097">
    <property type="entry name" value="EGF_Ca-bd_CS"/>
</dbReference>
<dbReference type="WBParaSite" id="maker-unitig_23102-snap-gene-0.2-mRNA-1">
    <property type="protein sequence ID" value="maker-unitig_23102-snap-gene-0.2-mRNA-1"/>
    <property type="gene ID" value="maker-unitig_23102-snap-gene-0.2"/>
</dbReference>
<dbReference type="PANTHER" id="PTHR24034">
    <property type="entry name" value="EGF-LIKE DOMAIN-CONTAINING PROTEIN"/>
    <property type="match status" value="1"/>
</dbReference>
<evidence type="ECO:0000256" key="4">
    <source>
        <dbReference type="ARBA" id="ARBA00023157"/>
    </source>
</evidence>
<protein>
    <submittedName>
        <fullName evidence="8">EGF-like domain-containing protein</fullName>
    </submittedName>
</protein>
<dbReference type="InterPro" id="IPR000742">
    <property type="entry name" value="EGF"/>
</dbReference>
<dbReference type="InterPro" id="IPR050751">
    <property type="entry name" value="ECM_structural_protein"/>
</dbReference>
<dbReference type="InterPro" id="IPR001881">
    <property type="entry name" value="EGF-like_Ca-bd_dom"/>
</dbReference>
<dbReference type="InterPro" id="IPR026823">
    <property type="entry name" value="cEGF"/>
</dbReference>
<dbReference type="GO" id="GO:0005509">
    <property type="term" value="F:calcium ion binding"/>
    <property type="evidence" value="ECO:0007669"/>
    <property type="project" value="InterPro"/>
</dbReference>
<feature type="domain" description="EGF-like calcium-binding" evidence="5">
    <location>
        <begin position="42"/>
        <end position="94"/>
    </location>
</feature>
<keyword evidence="4" id="KW-1015">Disulfide bond</keyword>
<evidence type="ECO:0000256" key="3">
    <source>
        <dbReference type="ARBA" id="ARBA00022737"/>
    </source>
</evidence>
<dbReference type="AlphaFoldDB" id="A0A1I8F7N9"/>
<dbReference type="SMART" id="SM00181">
    <property type="entry name" value="EGF"/>
    <property type="match status" value="2"/>
</dbReference>
<keyword evidence="1" id="KW-0245">EGF-like domain</keyword>
<dbReference type="PROSITE" id="PS01187">
    <property type="entry name" value="EGF_CA"/>
    <property type="match status" value="1"/>
</dbReference>
<dbReference type="Proteomes" id="UP000095280">
    <property type="component" value="Unplaced"/>
</dbReference>
<dbReference type="SMART" id="SM00179">
    <property type="entry name" value="EGF_CA"/>
    <property type="match status" value="2"/>
</dbReference>
<sequence length="283" mass="30910">RRTCAQFGHTCQAGCQDTPTGFRCTCPRGYSLDEATGRRCQDVDECLATSRPPPCPAFEQCLNTIGSYHCRTIQCPAGYGVCLEPCRPEDRNCNSTNGNSLKFIVINVLPKHKQLHAKKSSTPGISQLTRHSTFAAARPRVTIIRTPDPDLAGKLGRMFQMKIKAECYPGGDKPIFRTTFNVYISIAAYNYGMPTLQFLFPSDCTGIEPGSLHTRAAALTLGYGPRAQNDGRNNTANLAAQFPVIIPSDSSTNEEFRFGPRIATGFMATKRGSKFVLGQAASR</sequence>
<feature type="domain" description="EGF-like calcium-binding" evidence="5">
    <location>
        <begin position="4"/>
        <end position="41"/>
    </location>
</feature>
<evidence type="ECO:0000259" key="5">
    <source>
        <dbReference type="SMART" id="SM00179"/>
    </source>
</evidence>
<dbReference type="Pfam" id="PF12662">
    <property type="entry name" value="cEGF"/>
    <property type="match status" value="1"/>
</dbReference>
<name>A0A1I8F7N9_9PLAT</name>
<keyword evidence="3" id="KW-0677">Repeat</keyword>
<evidence type="ECO:0000313" key="8">
    <source>
        <dbReference type="WBParaSite" id="maker-unitig_23102-snap-gene-0.2-mRNA-1"/>
    </source>
</evidence>
<reference evidence="8" key="1">
    <citation type="submission" date="2016-11" db="UniProtKB">
        <authorList>
            <consortium name="WormBaseParasite"/>
        </authorList>
    </citation>
    <scope>IDENTIFICATION</scope>
</reference>
<feature type="domain" description="EGF-like" evidence="6">
    <location>
        <begin position="45"/>
        <end position="94"/>
    </location>
</feature>
<dbReference type="SUPFAM" id="SSF57196">
    <property type="entry name" value="EGF/Laminin"/>
    <property type="match status" value="1"/>
</dbReference>
<keyword evidence="7" id="KW-1185">Reference proteome</keyword>
<proteinExistence type="predicted"/>
<organism evidence="7 8">
    <name type="scientific">Macrostomum lignano</name>
    <dbReference type="NCBI Taxonomy" id="282301"/>
    <lineage>
        <taxon>Eukaryota</taxon>
        <taxon>Metazoa</taxon>
        <taxon>Spiralia</taxon>
        <taxon>Lophotrochozoa</taxon>
        <taxon>Platyhelminthes</taxon>
        <taxon>Rhabditophora</taxon>
        <taxon>Macrostomorpha</taxon>
        <taxon>Macrostomida</taxon>
        <taxon>Macrostomidae</taxon>
        <taxon>Macrostomum</taxon>
    </lineage>
</organism>
<evidence type="ECO:0000313" key="7">
    <source>
        <dbReference type="Proteomes" id="UP000095280"/>
    </source>
</evidence>
<keyword evidence="2" id="KW-0732">Signal</keyword>
<evidence type="ECO:0000259" key="6">
    <source>
        <dbReference type="SMART" id="SM00181"/>
    </source>
</evidence>
<feature type="domain" description="EGF-like" evidence="6">
    <location>
        <begin position="3"/>
        <end position="41"/>
    </location>
</feature>
<dbReference type="Gene3D" id="2.10.25.10">
    <property type="entry name" value="Laminin"/>
    <property type="match status" value="2"/>
</dbReference>
<accession>A0A1I8F7N9</accession>
<dbReference type="PANTHER" id="PTHR24034:SF209">
    <property type="entry name" value="EGF-LIKE DOMAIN-CONTAINING PROTEIN"/>
    <property type="match status" value="1"/>
</dbReference>